<dbReference type="KEGG" id="dwd:DSCW_19750"/>
<name>A0A5K7Z0X8_9BACT</name>
<protein>
    <recommendedName>
        <fullName evidence="1">CpXC domain-containing protein</fullName>
    </recommendedName>
</protein>
<dbReference type="EMBL" id="AP021875">
    <property type="protein sequence ID" value="BBO74558.1"/>
    <property type="molecule type" value="Genomic_DNA"/>
</dbReference>
<dbReference type="Proteomes" id="UP000427769">
    <property type="component" value="Chromosome"/>
</dbReference>
<evidence type="ECO:0000313" key="2">
    <source>
        <dbReference type="EMBL" id="BBO74558.1"/>
    </source>
</evidence>
<feature type="domain" description="CpXC" evidence="1">
    <location>
        <begin position="3"/>
        <end position="100"/>
    </location>
</feature>
<reference evidence="2 3" key="1">
    <citation type="submission" date="2019-11" db="EMBL/GenBank/DDBJ databases">
        <title>Comparative genomics of hydrocarbon-degrading Desulfosarcina strains.</title>
        <authorList>
            <person name="Watanabe M."/>
            <person name="Kojima H."/>
            <person name="Fukui M."/>
        </authorList>
    </citation>
    <scope>NUCLEOTIDE SEQUENCE [LARGE SCALE GENOMIC DNA]</scope>
    <source>
        <strain evidence="2 3">PP31</strain>
    </source>
</reference>
<evidence type="ECO:0000259" key="1">
    <source>
        <dbReference type="Pfam" id="PF14353"/>
    </source>
</evidence>
<dbReference type="AlphaFoldDB" id="A0A5K7Z0X8"/>
<accession>A0A5K7Z0X8</accession>
<sequence length="113" mass="13204">MDDPGLVERLLAGEINLFTCASCEHRARVEAPLLFNDLKIGLKIQYFPAILLDKDPENLCKQYFGMMTEMKSFQKEFDFMAKSFRNQSIYIVFSMEEMVAQIKFRALLYKNKS</sequence>
<proteinExistence type="predicted"/>
<organism evidence="2 3">
    <name type="scientific">Desulfosarcina widdelii</name>
    <dbReference type="NCBI Taxonomy" id="947919"/>
    <lineage>
        <taxon>Bacteria</taxon>
        <taxon>Pseudomonadati</taxon>
        <taxon>Thermodesulfobacteriota</taxon>
        <taxon>Desulfobacteria</taxon>
        <taxon>Desulfobacterales</taxon>
        <taxon>Desulfosarcinaceae</taxon>
        <taxon>Desulfosarcina</taxon>
    </lineage>
</organism>
<gene>
    <name evidence="2" type="ORF">DSCW_19750</name>
</gene>
<dbReference type="InterPro" id="IPR025682">
    <property type="entry name" value="CpXC_dom"/>
</dbReference>
<dbReference type="Pfam" id="PF14353">
    <property type="entry name" value="CpXC"/>
    <property type="match status" value="1"/>
</dbReference>
<keyword evidence="3" id="KW-1185">Reference proteome</keyword>
<evidence type="ECO:0000313" key="3">
    <source>
        <dbReference type="Proteomes" id="UP000427769"/>
    </source>
</evidence>